<dbReference type="InterPro" id="IPR009057">
    <property type="entry name" value="Homeodomain-like_sf"/>
</dbReference>
<accession>A0ABW6MRC6</accession>
<keyword evidence="2" id="KW-0238">DNA-binding</keyword>
<feature type="region of interest" description="Disordered" evidence="4">
    <location>
        <begin position="194"/>
        <end position="213"/>
    </location>
</feature>
<dbReference type="Pfam" id="PF12625">
    <property type="entry name" value="Arabinose_bd"/>
    <property type="match status" value="1"/>
</dbReference>
<organism evidence="6 7">
    <name type="scientific">Streptomyces tibetensis</name>
    <dbReference type="NCBI Taxonomy" id="2382123"/>
    <lineage>
        <taxon>Bacteria</taxon>
        <taxon>Bacillati</taxon>
        <taxon>Actinomycetota</taxon>
        <taxon>Actinomycetes</taxon>
        <taxon>Kitasatosporales</taxon>
        <taxon>Streptomycetaceae</taxon>
        <taxon>Streptomyces</taxon>
    </lineage>
</organism>
<feature type="domain" description="HTH araC/xylS-type" evidence="5">
    <location>
        <begin position="103"/>
        <end position="201"/>
    </location>
</feature>
<evidence type="ECO:0000313" key="6">
    <source>
        <dbReference type="EMBL" id="MFF0002923.1"/>
    </source>
</evidence>
<dbReference type="InterPro" id="IPR032687">
    <property type="entry name" value="AraC-type_N"/>
</dbReference>
<evidence type="ECO:0000256" key="2">
    <source>
        <dbReference type="ARBA" id="ARBA00023125"/>
    </source>
</evidence>
<evidence type="ECO:0000259" key="5">
    <source>
        <dbReference type="PROSITE" id="PS01124"/>
    </source>
</evidence>
<proteinExistence type="predicted"/>
<sequence length="213" mass="23419">MTRSSPQAIDYGIGIVHRVLTLINGAAPYGLRSVLLPHARLAQESSYRKYFGAEVRFDCPSAVLRVPSQLFSTPVSGGNDLLRDIAMDHLETHFGHQHVPMSDLVAAILSEQLGSGGPDLPKVARLLSLHPRSLQRSLSKEGTTFSGVVDRVRRSQALDLITTTDLSFSQIAARLGMHEQSSLTRAVRRWYDTSPSRLRHKGQEPKGQSALID</sequence>
<dbReference type="SMART" id="SM00342">
    <property type="entry name" value="HTH_ARAC"/>
    <property type="match status" value="1"/>
</dbReference>
<comment type="caution">
    <text evidence="6">The sequence shown here is derived from an EMBL/GenBank/DDBJ whole genome shotgun (WGS) entry which is preliminary data.</text>
</comment>
<gene>
    <name evidence="6" type="ORF">ACFYQT_05615</name>
</gene>
<evidence type="ECO:0000256" key="3">
    <source>
        <dbReference type="ARBA" id="ARBA00023163"/>
    </source>
</evidence>
<keyword evidence="7" id="KW-1185">Reference proteome</keyword>
<evidence type="ECO:0000256" key="1">
    <source>
        <dbReference type="ARBA" id="ARBA00023015"/>
    </source>
</evidence>
<evidence type="ECO:0000313" key="7">
    <source>
        <dbReference type="Proteomes" id="UP001601422"/>
    </source>
</evidence>
<dbReference type="PROSITE" id="PS01124">
    <property type="entry name" value="HTH_ARAC_FAMILY_2"/>
    <property type="match status" value="1"/>
</dbReference>
<reference evidence="6 7" key="1">
    <citation type="submission" date="2024-10" db="EMBL/GenBank/DDBJ databases">
        <title>The Natural Products Discovery Center: Release of the First 8490 Sequenced Strains for Exploring Actinobacteria Biosynthetic Diversity.</title>
        <authorList>
            <person name="Kalkreuter E."/>
            <person name="Kautsar S.A."/>
            <person name="Yang D."/>
            <person name="Bader C.D."/>
            <person name="Teijaro C.N."/>
            <person name="Fluegel L."/>
            <person name="Davis C.M."/>
            <person name="Simpson J.R."/>
            <person name="Lauterbach L."/>
            <person name="Steele A.D."/>
            <person name="Gui C."/>
            <person name="Meng S."/>
            <person name="Li G."/>
            <person name="Viehrig K."/>
            <person name="Ye F."/>
            <person name="Su P."/>
            <person name="Kiefer A.F."/>
            <person name="Nichols A."/>
            <person name="Cepeda A.J."/>
            <person name="Yan W."/>
            <person name="Fan B."/>
            <person name="Jiang Y."/>
            <person name="Adhikari A."/>
            <person name="Zheng C.-J."/>
            <person name="Schuster L."/>
            <person name="Cowan T.M."/>
            <person name="Smanski M.J."/>
            <person name="Chevrette M.G."/>
            <person name="De Carvalho L.P.S."/>
            <person name="Shen B."/>
        </authorList>
    </citation>
    <scope>NUCLEOTIDE SEQUENCE [LARGE SCALE GENOMIC DNA]</scope>
    <source>
        <strain evidence="6 7">NPDC005497</strain>
    </source>
</reference>
<dbReference type="PANTHER" id="PTHR47894:SF4">
    <property type="entry name" value="HTH-TYPE TRANSCRIPTIONAL REGULATOR GADX"/>
    <property type="match status" value="1"/>
</dbReference>
<protein>
    <submittedName>
        <fullName evidence="6">Helix-turn-helix domain-containing protein</fullName>
    </submittedName>
</protein>
<dbReference type="Pfam" id="PF12833">
    <property type="entry name" value="HTH_18"/>
    <property type="match status" value="1"/>
</dbReference>
<dbReference type="Gene3D" id="1.10.10.60">
    <property type="entry name" value="Homeodomain-like"/>
    <property type="match status" value="1"/>
</dbReference>
<name>A0ABW6MRC6_9ACTN</name>
<keyword evidence="3" id="KW-0804">Transcription</keyword>
<dbReference type="Proteomes" id="UP001601422">
    <property type="component" value="Unassembled WGS sequence"/>
</dbReference>
<evidence type="ECO:0000256" key="4">
    <source>
        <dbReference type="SAM" id="MobiDB-lite"/>
    </source>
</evidence>
<dbReference type="EMBL" id="JBIAJP010000001">
    <property type="protein sequence ID" value="MFF0002923.1"/>
    <property type="molecule type" value="Genomic_DNA"/>
</dbReference>
<keyword evidence="1" id="KW-0805">Transcription regulation</keyword>
<dbReference type="RefSeq" id="WP_361950561.1">
    <property type="nucleotide sequence ID" value="NZ_JBEXVS010000053.1"/>
</dbReference>
<dbReference type="InterPro" id="IPR018060">
    <property type="entry name" value="HTH_AraC"/>
</dbReference>
<dbReference type="SUPFAM" id="SSF46689">
    <property type="entry name" value="Homeodomain-like"/>
    <property type="match status" value="1"/>
</dbReference>
<dbReference type="PANTHER" id="PTHR47894">
    <property type="entry name" value="HTH-TYPE TRANSCRIPTIONAL REGULATOR GADX"/>
    <property type="match status" value="1"/>
</dbReference>